<dbReference type="InterPro" id="IPR056772">
    <property type="entry name" value="RecA-like_ORC2"/>
</dbReference>
<evidence type="ECO:0000256" key="3">
    <source>
        <dbReference type="ARBA" id="ARBA00022705"/>
    </source>
</evidence>
<evidence type="ECO:0000259" key="7">
    <source>
        <dbReference type="Pfam" id="PF04084"/>
    </source>
</evidence>
<evidence type="ECO:0000256" key="2">
    <source>
        <dbReference type="ARBA" id="ARBA00007421"/>
    </source>
</evidence>
<dbReference type="Proteomes" id="UP001201163">
    <property type="component" value="Unassembled WGS sequence"/>
</dbReference>
<feature type="domain" description="Origin recognition complex subunit 2 winged-helix" evidence="8">
    <location>
        <begin position="313"/>
        <end position="373"/>
    </location>
</feature>
<evidence type="ECO:0000256" key="4">
    <source>
        <dbReference type="ARBA" id="ARBA00023242"/>
    </source>
</evidence>
<comment type="function">
    <text evidence="5">Component of the origin recognition complex (ORC) that binds origins of replication. DNA-binding is ATP-dependent. ORC is required to assemble the pre-replication complex necessary to initiate DNA replication.</text>
</comment>
<keyword evidence="10" id="KW-1185">Reference proteome</keyword>
<dbReference type="PANTHER" id="PTHR14052:SF0">
    <property type="entry name" value="ORIGIN RECOGNITION COMPLEX SUBUNIT 2"/>
    <property type="match status" value="1"/>
</dbReference>
<feature type="region of interest" description="Disordered" evidence="6">
    <location>
        <begin position="1"/>
        <end position="44"/>
    </location>
</feature>
<comment type="caution">
    <text evidence="9">The sequence shown here is derived from an EMBL/GenBank/DDBJ whole genome shotgun (WGS) entry which is preliminary data.</text>
</comment>
<reference evidence="9" key="1">
    <citation type="submission" date="2022-01" db="EMBL/GenBank/DDBJ databases">
        <title>Comparative genomics reveals a dynamic genome evolution in the ectomycorrhizal milk-cap (Lactarius) mushrooms.</title>
        <authorList>
            <consortium name="DOE Joint Genome Institute"/>
            <person name="Lebreton A."/>
            <person name="Tang N."/>
            <person name="Kuo A."/>
            <person name="LaButti K."/>
            <person name="Drula E."/>
            <person name="Barry K."/>
            <person name="Clum A."/>
            <person name="Lipzen A."/>
            <person name="Mousain D."/>
            <person name="Ng V."/>
            <person name="Wang R."/>
            <person name="Wang X."/>
            <person name="Dai Y."/>
            <person name="Henrissat B."/>
            <person name="Grigoriev I.V."/>
            <person name="Guerin-Laguette A."/>
            <person name="Yu F."/>
            <person name="Martin F.M."/>
        </authorList>
    </citation>
    <scope>NUCLEOTIDE SEQUENCE</scope>
    <source>
        <strain evidence="9">QP</strain>
    </source>
</reference>
<organism evidence="9 10">
    <name type="scientific">Lactarius akahatsu</name>
    <dbReference type="NCBI Taxonomy" id="416441"/>
    <lineage>
        <taxon>Eukaryota</taxon>
        <taxon>Fungi</taxon>
        <taxon>Dikarya</taxon>
        <taxon>Basidiomycota</taxon>
        <taxon>Agaricomycotina</taxon>
        <taxon>Agaricomycetes</taxon>
        <taxon>Russulales</taxon>
        <taxon>Russulaceae</taxon>
        <taxon>Lactarius</taxon>
    </lineage>
</organism>
<evidence type="ECO:0000256" key="1">
    <source>
        <dbReference type="ARBA" id="ARBA00004123"/>
    </source>
</evidence>
<feature type="domain" description="Origin recognition complex subunit 2 RecA-like" evidence="7">
    <location>
        <begin position="100"/>
        <end position="235"/>
    </location>
</feature>
<evidence type="ECO:0000259" key="8">
    <source>
        <dbReference type="Pfam" id="PF24882"/>
    </source>
</evidence>
<proteinExistence type="inferred from homology"/>
<comment type="subcellular location">
    <subcellularLocation>
        <location evidence="1 5">Nucleus</location>
    </subcellularLocation>
</comment>
<dbReference type="InterPro" id="IPR007220">
    <property type="entry name" value="ORC2"/>
</dbReference>
<evidence type="ECO:0000313" key="10">
    <source>
        <dbReference type="Proteomes" id="UP001201163"/>
    </source>
</evidence>
<evidence type="ECO:0000256" key="6">
    <source>
        <dbReference type="SAM" id="MobiDB-lite"/>
    </source>
</evidence>
<dbReference type="AlphaFoldDB" id="A0AAD4QGZ1"/>
<dbReference type="GO" id="GO:0005664">
    <property type="term" value="C:nuclear origin of replication recognition complex"/>
    <property type="evidence" value="ECO:0007669"/>
    <property type="project" value="UniProtKB-UniRule"/>
</dbReference>
<dbReference type="Pfam" id="PF24882">
    <property type="entry name" value="WHD_ORC2"/>
    <property type="match status" value="1"/>
</dbReference>
<dbReference type="GO" id="GO:0003688">
    <property type="term" value="F:DNA replication origin binding"/>
    <property type="evidence" value="ECO:0007669"/>
    <property type="project" value="UniProtKB-UniRule"/>
</dbReference>
<gene>
    <name evidence="9" type="ORF">EDB92DRAFT_1932984</name>
</gene>
<evidence type="ECO:0000256" key="5">
    <source>
        <dbReference type="RuleBase" id="RU368084"/>
    </source>
</evidence>
<accession>A0AAD4QGZ1</accession>
<dbReference type="PANTHER" id="PTHR14052">
    <property type="entry name" value="ORIGIN RECOGNITION COMPLEX SUBUNIT 2"/>
    <property type="match status" value="1"/>
</dbReference>
<sequence length="389" mass="42508">MSSYLSSDQDSEFYSDFENTPSKGRARSSSRASDFAADDNPDDGPGSYTSFDAYFLHASRPSRTSSNVFSQLVQPLSPDEYAASLPRALYPLPFSDASTRLLEQSHRPHLPRYLLELTEGFNLLFYGLGSKRRVLNELARACAARARAHVLVLNAFQPSFSTRDVLAALAHLPGEPQDADGVAHFLSSVRRQRLVLVVHNIDAPALRTAPKARALLAALAALDGVQVAASVDHVVGMLARRWLWHDLTTLAPYDAELAAADPASLRAMTETAAVHVLAAVTQRARKLFVLMGQRQLEALADAGNVEPTNPVDSGEVAIAYDVLFNLARDNFIATNDTALRALLGEFRDHRLVVTIGTGAMGTGEMLWIPLRKERLKKLLDGLQQQQDPP</sequence>
<dbReference type="InterPro" id="IPR056773">
    <property type="entry name" value="WHD_ORC2"/>
</dbReference>
<evidence type="ECO:0000313" key="9">
    <source>
        <dbReference type="EMBL" id="KAH8998568.1"/>
    </source>
</evidence>
<dbReference type="GO" id="GO:0006260">
    <property type="term" value="P:DNA replication"/>
    <property type="evidence" value="ECO:0007669"/>
    <property type="project" value="UniProtKB-UniRule"/>
</dbReference>
<protein>
    <recommendedName>
        <fullName evidence="5">Origin recognition complex subunit 2</fullName>
    </recommendedName>
</protein>
<name>A0AAD4QGZ1_9AGAM</name>
<keyword evidence="4 5" id="KW-0539">Nucleus</keyword>
<comment type="subunit">
    <text evidence="5">Component of the origin recognition complex (ORC).</text>
</comment>
<dbReference type="EMBL" id="JAKELL010000005">
    <property type="protein sequence ID" value="KAH8998568.1"/>
    <property type="molecule type" value="Genomic_DNA"/>
</dbReference>
<keyword evidence="3 5" id="KW-0235">DNA replication</keyword>
<dbReference type="Pfam" id="PF04084">
    <property type="entry name" value="RecA-like_ORC2"/>
    <property type="match status" value="1"/>
</dbReference>
<comment type="similarity">
    <text evidence="2 5">Belongs to the ORC2 family.</text>
</comment>